<proteinExistence type="predicted"/>
<comment type="caution">
    <text evidence="2">The sequence shown here is derived from an EMBL/GenBank/DDBJ whole genome shotgun (WGS) entry which is preliminary data.</text>
</comment>
<dbReference type="EMBL" id="AZST01000307">
    <property type="protein sequence ID" value="KEP49914.1"/>
    <property type="molecule type" value="Genomic_DNA"/>
</dbReference>
<accession>A0A074RSR9</accession>
<dbReference type="HOGENOM" id="CLU_1090500_0_0_1"/>
<evidence type="ECO:0000256" key="1">
    <source>
        <dbReference type="SAM" id="Coils"/>
    </source>
</evidence>
<dbReference type="Proteomes" id="UP000027456">
    <property type="component" value="Unassembled WGS sequence"/>
</dbReference>
<dbReference type="AlphaFoldDB" id="A0A074RSR9"/>
<reference evidence="2 3" key="1">
    <citation type="submission" date="2013-12" db="EMBL/GenBank/DDBJ databases">
        <authorList>
            <person name="Cubeta M."/>
            <person name="Pakala S."/>
            <person name="Fedorova N."/>
            <person name="Thomas E."/>
            <person name="Dean R."/>
            <person name="Jabaji S."/>
            <person name="Neate S."/>
            <person name="Toda T."/>
            <person name="Tavantzis S."/>
            <person name="Vilgalys R."/>
            <person name="Bharathan N."/>
            <person name="Pakala S."/>
            <person name="Losada L.S."/>
            <person name="Zafar N."/>
            <person name="Nierman W."/>
        </authorList>
    </citation>
    <scope>NUCLEOTIDE SEQUENCE [LARGE SCALE GENOMIC DNA]</scope>
    <source>
        <strain evidence="2 3">123E</strain>
    </source>
</reference>
<evidence type="ECO:0000313" key="2">
    <source>
        <dbReference type="EMBL" id="KEP49914.1"/>
    </source>
</evidence>
<dbReference type="OrthoDB" id="3135425at2759"/>
<name>A0A074RSR9_9AGAM</name>
<keyword evidence="3" id="KW-1185">Reference proteome</keyword>
<keyword evidence="1" id="KW-0175">Coiled coil</keyword>
<gene>
    <name evidence="2" type="ORF">V565_090280</name>
</gene>
<protein>
    <submittedName>
        <fullName evidence="2">Uncharacterized protein</fullName>
    </submittedName>
</protein>
<feature type="coiled-coil region" evidence="1">
    <location>
        <begin position="201"/>
        <end position="228"/>
    </location>
</feature>
<evidence type="ECO:0000313" key="3">
    <source>
        <dbReference type="Proteomes" id="UP000027456"/>
    </source>
</evidence>
<organism evidence="2 3">
    <name type="scientific">Rhizoctonia solani 123E</name>
    <dbReference type="NCBI Taxonomy" id="1423351"/>
    <lineage>
        <taxon>Eukaryota</taxon>
        <taxon>Fungi</taxon>
        <taxon>Dikarya</taxon>
        <taxon>Basidiomycota</taxon>
        <taxon>Agaricomycotina</taxon>
        <taxon>Agaricomycetes</taxon>
        <taxon>Cantharellales</taxon>
        <taxon>Ceratobasidiaceae</taxon>
        <taxon>Rhizoctonia</taxon>
    </lineage>
</organism>
<sequence>MDSSLHTPPAVTPFLTADVLSGMIVDMFLRPSATNHERNFPLLKELRSYLNSLDSVLWVLFQLGGANDDPTQGNADVRLSSRIVYHRKRAKRLTKPDHIYVVFKTHVDADAFTKGWSLDSETKPFREQYMIQRNPDYPGALLYELHQEIELFLQAFDSEHDKEPDRFRGPAFALLGPFESRSIQLPAFLREKRNLSKEDGIGGTSRRLADLEGRVEALRDELVQAEGHDEERVKELAELEAKLRCYQKKFSRYTT</sequence>